<reference evidence="3" key="1">
    <citation type="submission" date="2023-07" db="EMBL/GenBank/DDBJ databases">
        <authorList>
            <person name="Aktuganov G."/>
            <person name="Boyko T."/>
            <person name="Delegan Y."/>
            <person name="Galimzianova N."/>
            <person name="Gilvanova E."/>
            <person name="Korobov V."/>
            <person name="Kuzmina L."/>
            <person name="Melentiev A."/>
            <person name="Milman P."/>
            <person name="Ryabova A."/>
            <person name="Stupak E."/>
            <person name="Yasakov T."/>
            <person name="Zharikova N."/>
            <person name="Zhurenko E."/>
        </authorList>
    </citation>
    <scope>NUCLEOTIDE SEQUENCE</scope>
    <source>
        <strain evidence="3">IB-739</strain>
        <plasmid evidence="3">pLPM_part_1</plasmid>
    </source>
</reference>
<gene>
    <name evidence="3" type="ORF">Q3C12_32990</name>
</gene>
<keyword evidence="3" id="KW-0614">Plasmid</keyword>
<feature type="transmembrane region" description="Helical" evidence="2">
    <location>
        <begin position="13"/>
        <end position="32"/>
    </location>
</feature>
<organism evidence="3 4">
    <name type="scientific">Paenibacillus ehimensis</name>
    <dbReference type="NCBI Taxonomy" id="79264"/>
    <lineage>
        <taxon>Bacteria</taxon>
        <taxon>Bacillati</taxon>
        <taxon>Bacillota</taxon>
        <taxon>Bacilli</taxon>
        <taxon>Bacillales</taxon>
        <taxon>Paenibacillaceae</taxon>
        <taxon>Paenibacillus</taxon>
    </lineage>
</organism>
<evidence type="ECO:0000256" key="2">
    <source>
        <dbReference type="SAM" id="Phobius"/>
    </source>
</evidence>
<name>A0ABT8VLH2_9BACL</name>
<keyword evidence="2" id="KW-0812">Transmembrane</keyword>
<proteinExistence type="predicted"/>
<dbReference type="EMBL" id="JAUMKJ010000080">
    <property type="protein sequence ID" value="MDO3681815.1"/>
    <property type="molecule type" value="Genomic_DNA"/>
</dbReference>
<evidence type="ECO:0000313" key="4">
    <source>
        <dbReference type="Proteomes" id="UP001168883"/>
    </source>
</evidence>
<geneLocation type="plasmid" evidence="3">
    <name>pLPM_part_1</name>
</geneLocation>
<feature type="compositionally biased region" description="Basic and acidic residues" evidence="1">
    <location>
        <begin position="45"/>
        <end position="58"/>
    </location>
</feature>
<feature type="region of interest" description="Disordered" evidence="1">
    <location>
        <begin position="44"/>
        <end position="70"/>
    </location>
</feature>
<dbReference type="RefSeq" id="WP_302881376.1">
    <property type="nucleotide sequence ID" value="NZ_JAUMKJ010000080.1"/>
</dbReference>
<comment type="caution">
    <text evidence="3">The sequence shown here is derived from an EMBL/GenBank/DDBJ whole genome shotgun (WGS) entry which is preliminary data.</text>
</comment>
<keyword evidence="2" id="KW-0472">Membrane</keyword>
<keyword evidence="2" id="KW-1133">Transmembrane helix</keyword>
<sequence length="201" mass="22613">MARSPQLPDRVKAWAGIIIGLLLIALFVGAFFSGRRTVQLNDNESAAKHEHQETHRYEAGPTPDQPTSDNLPITEKVASDAQAVLPDFLKAYVPFDSEHPDVYVDRSKPFITEHFYKELSSLQRRGTLSRVKTEYVAAEWTPADLKADQQWYNVDVKVTHTDINGQQKKSLLLYVVMLKLVEGHWKVDDVGIRTGSGAIPE</sequence>
<evidence type="ECO:0008006" key="5">
    <source>
        <dbReference type="Google" id="ProtNLM"/>
    </source>
</evidence>
<dbReference type="Proteomes" id="UP001168883">
    <property type="component" value="Unassembled WGS sequence"/>
</dbReference>
<keyword evidence="4" id="KW-1185">Reference proteome</keyword>
<accession>A0ABT8VLH2</accession>
<evidence type="ECO:0000256" key="1">
    <source>
        <dbReference type="SAM" id="MobiDB-lite"/>
    </source>
</evidence>
<protein>
    <recommendedName>
        <fullName evidence="5">DUF4829 domain-containing protein</fullName>
    </recommendedName>
</protein>
<evidence type="ECO:0000313" key="3">
    <source>
        <dbReference type="EMBL" id="MDO3681815.1"/>
    </source>
</evidence>